<comment type="caution">
    <text evidence="2">The sequence shown here is derived from an EMBL/GenBank/DDBJ whole genome shotgun (WGS) entry which is preliminary data.</text>
</comment>
<protein>
    <submittedName>
        <fullName evidence="2">4-hydroxybutyrate CoA-transferase</fullName>
    </submittedName>
</protein>
<name>A0A2M9FWE5_9PROT</name>
<accession>A0A2M9FWE5</accession>
<evidence type="ECO:0000313" key="2">
    <source>
        <dbReference type="EMBL" id="PJK27759.1"/>
    </source>
</evidence>
<dbReference type="SUPFAM" id="SSF100950">
    <property type="entry name" value="NagB/RpiA/CoA transferase-like"/>
    <property type="match status" value="2"/>
</dbReference>
<sequence length="426" mass="45118">MTEFLEAAEAVKRIPAGATVYIQGSAGEPTDLVSAIAADPEAGRGCTFVGVAVPGMNRNDYSSLHESARAIAFFGTPDNRDSMASGKTAFIPKQYHALYRYLEQDLDIDVALVSLREGPDGTYRHGFGLDSQSAVLDKAKLVIAEINAGMPDGGSAPPVPADRIDIAVRTDHPGPTLGIGEITPDVQAVADNVAAMIADGDCIQIGIGTLPVALLRALRTKNDLGIHSGMLADGMPELIDNGNANGRRKSIDTGLHVAGVPNGSQALYDWTDGRRDIAWRPISYTHDSAVIGRIDNFISINSGLEVDLFGQLNAETVKGRQISGTGGSVDFMRGAQRSRGGKAILAMTATAARGKVSRIVAGLDPLGITTGLRTDIDHVVTEHGAAHLKNLPVHQRPEALIEIAGPDFREELRDAWHDMTKGLWPG</sequence>
<reference evidence="2 3" key="1">
    <citation type="submission" date="2017-11" db="EMBL/GenBank/DDBJ databases">
        <title>Draft genome sequence of Rhizobiales bacterium SY3-13.</title>
        <authorList>
            <person name="Sun C."/>
        </authorList>
    </citation>
    <scope>NUCLEOTIDE SEQUENCE [LARGE SCALE GENOMIC DNA]</scope>
    <source>
        <strain evidence="2 3">SY3-13</strain>
    </source>
</reference>
<evidence type="ECO:0000259" key="1">
    <source>
        <dbReference type="Pfam" id="PF13336"/>
    </source>
</evidence>
<proteinExistence type="predicted"/>
<keyword evidence="2" id="KW-0808">Transferase</keyword>
<dbReference type="Gene3D" id="3.40.1080.10">
    <property type="entry name" value="Glutaconate Coenzyme A-transferase"/>
    <property type="match status" value="1"/>
</dbReference>
<evidence type="ECO:0000313" key="3">
    <source>
        <dbReference type="Proteomes" id="UP000229498"/>
    </source>
</evidence>
<dbReference type="Proteomes" id="UP000229498">
    <property type="component" value="Unassembled WGS sequence"/>
</dbReference>
<keyword evidence="3" id="KW-1185">Reference proteome</keyword>
<dbReference type="PANTHER" id="PTHR21432">
    <property type="entry name" value="ACETYL-COA HYDROLASE-RELATED"/>
    <property type="match status" value="1"/>
</dbReference>
<gene>
    <name evidence="2" type="ORF">CVT23_19940</name>
</gene>
<feature type="domain" description="Acetyl-CoA hydrolase/transferase C-terminal" evidence="1">
    <location>
        <begin position="263"/>
        <end position="414"/>
    </location>
</feature>
<dbReference type="AlphaFoldDB" id="A0A2M9FWE5"/>
<dbReference type="PANTHER" id="PTHR21432:SF20">
    <property type="entry name" value="ACETYL-COA HYDROLASE"/>
    <property type="match status" value="1"/>
</dbReference>
<dbReference type="Pfam" id="PF13336">
    <property type="entry name" value="AcetylCoA_hyd_C"/>
    <property type="match status" value="1"/>
</dbReference>
<dbReference type="Gene3D" id="3.40.1080.20">
    <property type="entry name" value="Acetyl-CoA hydrolase/transferase C-terminal domain"/>
    <property type="match status" value="1"/>
</dbReference>
<dbReference type="Gene3D" id="3.30.750.70">
    <property type="entry name" value="4-hydroxybutyrate coenzyme like domains"/>
    <property type="match status" value="1"/>
</dbReference>
<dbReference type="EMBL" id="PHIG01000054">
    <property type="protein sequence ID" value="PJK27759.1"/>
    <property type="molecule type" value="Genomic_DNA"/>
</dbReference>
<dbReference type="GO" id="GO:0008775">
    <property type="term" value="F:acetate CoA-transferase activity"/>
    <property type="evidence" value="ECO:0007669"/>
    <property type="project" value="InterPro"/>
</dbReference>
<organism evidence="2 3">
    <name type="scientific">Minwuia thermotolerans</name>
    <dbReference type="NCBI Taxonomy" id="2056226"/>
    <lineage>
        <taxon>Bacteria</taxon>
        <taxon>Pseudomonadati</taxon>
        <taxon>Pseudomonadota</taxon>
        <taxon>Alphaproteobacteria</taxon>
        <taxon>Minwuiales</taxon>
        <taxon>Minwuiaceae</taxon>
        <taxon>Minwuia</taxon>
    </lineage>
</organism>
<dbReference type="RefSeq" id="WP_109795584.1">
    <property type="nucleotide sequence ID" value="NZ_PHIG01000054.1"/>
</dbReference>
<dbReference type="OrthoDB" id="9801795at2"/>
<dbReference type="InterPro" id="IPR026888">
    <property type="entry name" value="AcetylCoA_hyd_C"/>
</dbReference>
<dbReference type="GO" id="GO:0006083">
    <property type="term" value="P:acetate metabolic process"/>
    <property type="evidence" value="ECO:0007669"/>
    <property type="project" value="InterPro"/>
</dbReference>
<dbReference type="InterPro" id="IPR037171">
    <property type="entry name" value="NagB/RpiA_transferase-like"/>
</dbReference>
<dbReference type="InterPro" id="IPR038460">
    <property type="entry name" value="AcetylCoA_hyd_C_sf"/>
</dbReference>
<dbReference type="InterPro" id="IPR046433">
    <property type="entry name" value="ActCoA_hydro"/>
</dbReference>